<dbReference type="Proteomes" id="UP000695022">
    <property type="component" value="Unplaced"/>
</dbReference>
<evidence type="ECO:0000256" key="3">
    <source>
        <dbReference type="ARBA" id="ARBA00022794"/>
    </source>
</evidence>
<dbReference type="PANTHER" id="PTHR22118:SF14">
    <property type="entry name" value="DYNEIN AXONEMAL ASSEMBLY FACTOR 3"/>
    <property type="match status" value="1"/>
</dbReference>
<dbReference type="RefSeq" id="XP_014662968.1">
    <property type="nucleotide sequence ID" value="XM_014807482.1"/>
</dbReference>
<dbReference type="Pfam" id="PF14740">
    <property type="entry name" value="DUF4471"/>
    <property type="match status" value="1"/>
</dbReference>
<accession>A0ABM1DSP7</accession>
<dbReference type="PANTHER" id="PTHR22118">
    <property type="entry name" value="DYNEIN ASSEMBLY FACTOR 3, AXONEMAL"/>
    <property type="match status" value="1"/>
</dbReference>
<comment type="similarity">
    <text evidence="1">Belongs to the DNAAF3 family.</text>
</comment>
<protein>
    <submittedName>
        <fullName evidence="8">Dynein assembly factor 3, axonemal-like isoform X2</fullName>
    </submittedName>
</protein>
<evidence type="ECO:0000256" key="2">
    <source>
        <dbReference type="ARBA" id="ARBA00022490"/>
    </source>
</evidence>
<evidence type="ECO:0000256" key="1">
    <source>
        <dbReference type="ARBA" id="ARBA00010449"/>
    </source>
</evidence>
<feature type="domain" description="Dynein assembly factor 3 C-terminal" evidence="6">
    <location>
        <begin position="145"/>
        <end position="340"/>
    </location>
</feature>
<dbReference type="InterPro" id="IPR039304">
    <property type="entry name" value="DNAAF3"/>
</dbReference>
<evidence type="ECO:0000313" key="7">
    <source>
        <dbReference type="Proteomes" id="UP000695022"/>
    </source>
</evidence>
<sequence length="359" mass="40340">MVDGIGSVTWWGFSPAINLIPRELEVSELNVLLVGSGDSRHIIKTMAEAWRFPSVKVNIYVIEHSLQVLARHMLFLSLALEPAQHIGLSEKTSLYLEIFGNSLIRSSTKSYIDTKASDFIRMVSDVDIAEDMLPILDMNFLKGPDTVPLLGYWGDIVTGPFISHGIECANSSLLKTENKMHVKTAKDITYYNVMAMFYELLYKTKYDECCLEIEAKQDEDSVMTRPQRALVDSCYSSGDVSDSAPVSEGPIVCENAKVYFLPLNAPSQLYLKQRFQEHFHVVYFSNSMVHTLTPDLSKTFACKAQVIVETPKFLIDVTTDQAQEYMNKVVAMTEKAGCEMLTSCNPSYDALAYFRYSAS</sequence>
<name>A0ABM1DSP7_PRICU</name>
<keyword evidence="2" id="KW-0963">Cytoplasm</keyword>
<evidence type="ECO:0000259" key="6">
    <source>
        <dbReference type="Pfam" id="PF14740"/>
    </source>
</evidence>
<comment type="subcellular location">
    <subcellularLocation>
        <location evidence="4">Dynein axonemal particle</location>
    </subcellularLocation>
</comment>
<dbReference type="InterPro" id="IPR027974">
    <property type="entry name" value="DUF4470"/>
</dbReference>
<evidence type="ECO:0000313" key="8">
    <source>
        <dbReference type="RefSeq" id="XP_014662968.1"/>
    </source>
</evidence>
<gene>
    <name evidence="8" type="primary">LOC106805765</name>
</gene>
<feature type="domain" description="DUF4470" evidence="5">
    <location>
        <begin position="10"/>
        <end position="104"/>
    </location>
</feature>
<evidence type="ECO:0000256" key="4">
    <source>
        <dbReference type="ARBA" id="ARBA00024190"/>
    </source>
</evidence>
<evidence type="ECO:0000259" key="5">
    <source>
        <dbReference type="Pfam" id="PF14737"/>
    </source>
</evidence>
<organism evidence="7 8">
    <name type="scientific">Priapulus caudatus</name>
    <name type="common">Priapulid worm</name>
    <dbReference type="NCBI Taxonomy" id="37621"/>
    <lineage>
        <taxon>Eukaryota</taxon>
        <taxon>Metazoa</taxon>
        <taxon>Ecdysozoa</taxon>
        <taxon>Scalidophora</taxon>
        <taxon>Priapulida</taxon>
        <taxon>Priapulimorpha</taxon>
        <taxon>Priapulimorphida</taxon>
        <taxon>Priapulidae</taxon>
        <taxon>Priapulus</taxon>
    </lineage>
</organism>
<dbReference type="GeneID" id="106805765"/>
<keyword evidence="7" id="KW-1185">Reference proteome</keyword>
<keyword evidence="3" id="KW-0970">Cilium biogenesis/degradation</keyword>
<dbReference type="InterPro" id="IPR028235">
    <property type="entry name" value="DNAAF3_C"/>
</dbReference>
<dbReference type="Pfam" id="PF14737">
    <property type="entry name" value="DUF4470"/>
    <property type="match status" value="1"/>
</dbReference>
<proteinExistence type="inferred from homology"/>
<reference evidence="8" key="1">
    <citation type="submission" date="2025-08" db="UniProtKB">
        <authorList>
            <consortium name="RefSeq"/>
        </authorList>
    </citation>
    <scope>IDENTIFICATION</scope>
</reference>